<name>A0A9N9LI48_9HELO</name>
<dbReference type="EMBL" id="CAJVRM010000055">
    <property type="protein sequence ID" value="CAG8972774.1"/>
    <property type="molecule type" value="Genomic_DNA"/>
</dbReference>
<dbReference type="Gene3D" id="3.40.50.1820">
    <property type="entry name" value="alpha/beta hydrolase"/>
    <property type="match status" value="1"/>
</dbReference>
<comment type="similarity">
    <text evidence="1">Belongs to the AB hydrolase superfamily. AB hydrolase 2 family.</text>
</comment>
<proteinExistence type="inferred from homology"/>
<dbReference type="Proteomes" id="UP000701801">
    <property type="component" value="Unassembled WGS sequence"/>
</dbReference>
<dbReference type="GO" id="GO:0052689">
    <property type="term" value="F:carboxylic ester hydrolase activity"/>
    <property type="evidence" value="ECO:0007669"/>
    <property type="project" value="TreeGrafter"/>
</dbReference>
<dbReference type="PANTHER" id="PTHR10655">
    <property type="entry name" value="LYSOPHOSPHOLIPASE-RELATED"/>
    <property type="match status" value="1"/>
</dbReference>
<reference evidence="3" key="1">
    <citation type="submission" date="2021-07" db="EMBL/GenBank/DDBJ databases">
        <authorList>
            <person name="Durling M."/>
        </authorList>
    </citation>
    <scope>NUCLEOTIDE SEQUENCE</scope>
</reference>
<evidence type="ECO:0000313" key="3">
    <source>
        <dbReference type="EMBL" id="CAG8972774.1"/>
    </source>
</evidence>
<keyword evidence="4" id="KW-1185">Reference proteome</keyword>
<sequence length="260" mass="28006">MPRLPTPTDFPPALHLDIIPPRSGPPINILILLHGLGDTKTPFTSLSRSLNLPETACLAIQGLHPIPQIFTGSEVPSFHWGDDVLIDEAKGEIEMDSGFEKTREVLGDVVRRLMEGCGFPAKNILFYGFGQGGMAALSLISSSSSSSSSLPAFSTLEFGGLISIGGRLPSSSFPTTSTSSPNTTTKIKTPILVCGASNSTQITRQAIDGLKERFGSVEYVKWDKRGDSMPGSREEMVPVMRFFARRLRSRQGVPEGAVEI</sequence>
<dbReference type="AlphaFoldDB" id="A0A9N9LI48"/>
<evidence type="ECO:0000313" key="4">
    <source>
        <dbReference type="Proteomes" id="UP000701801"/>
    </source>
</evidence>
<dbReference type="InterPro" id="IPR029058">
    <property type="entry name" value="AB_hydrolase_fold"/>
</dbReference>
<dbReference type="SUPFAM" id="SSF53474">
    <property type="entry name" value="alpha/beta-Hydrolases"/>
    <property type="match status" value="1"/>
</dbReference>
<dbReference type="GO" id="GO:0008474">
    <property type="term" value="F:palmitoyl-(protein) hydrolase activity"/>
    <property type="evidence" value="ECO:0007669"/>
    <property type="project" value="TreeGrafter"/>
</dbReference>
<organism evidence="3 4">
    <name type="scientific">Hymenoscyphus albidus</name>
    <dbReference type="NCBI Taxonomy" id="595503"/>
    <lineage>
        <taxon>Eukaryota</taxon>
        <taxon>Fungi</taxon>
        <taxon>Dikarya</taxon>
        <taxon>Ascomycota</taxon>
        <taxon>Pezizomycotina</taxon>
        <taxon>Leotiomycetes</taxon>
        <taxon>Helotiales</taxon>
        <taxon>Helotiaceae</taxon>
        <taxon>Hymenoscyphus</taxon>
    </lineage>
</organism>
<evidence type="ECO:0000259" key="2">
    <source>
        <dbReference type="Pfam" id="PF02230"/>
    </source>
</evidence>
<feature type="domain" description="Phospholipase/carboxylesterase/thioesterase" evidence="2">
    <location>
        <begin position="23"/>
        <end position="194"/>
    </location>
</feature>
<evidence type="ECO:0000256" key="1">
    <source>
        <dbReference type="ARBA" id="ARBA00006499"/>
    </source>
</evidence>
<dbReference type="OrthoDB" id="437457at2759"/>
<gene>
    <name evidence="3" type="ORF">HYALB_00006866</name>
</gene>
<comment type="caution">
    <text evidence="3">The sequence shown here is derived from an EMBL/GenBank/DDBJ whole genome shotgun (WGS) entry which is preliminary data.</text>
</comment>
<accession>A0A9N9LI48</accession>
<dbReference type="InterPro" id="IPR050565">
    <property type="entry name" value="LYPA1-2/EST-like"/>
</dbReference>
<protein>
    <recommendedName>
        <fullName evidence="2">Phospholipase/carboxylesterase/thioesterase domain-containing protein</fullName>
    </recommendedName>
</protein>
<dbReference type="GO" id="GO:0005737">
    <property type="term" value="C:cytoplasm"/>
    <property type="evidence" value="ECO:0007669"/>
    <property type="project" value="TreeGrafter"/>
</dbReference>
<dbReference type="PANTHER" id="PTHR10655:SF67">
    <property type="entry name" value="PHOSPHOLIPASE_CARBOXYLESTERASE SUPERFAMILY (AFU_ORTHOLOGUE AFUA_5G09340)"/>
    <property type="match status" value="1"/>
</dbReference>
<dbReference type="InterPro" id="IPR003140">
    <property type="entry name" value="PLipase/COase/thioEstase"/>
</dbReference>
<dbReference type="Pfam" id="PF02230">
    <property type="entry name" value="Abhydrolase_2"/>
    <property type="match status" value="1"/>
</dbReference>